<feature type="non-terminal residue" evidence="4">
    <location>
        <position position="1"/>
    </location>
</feature>
<dbReference type="InterPro" id="IPR045177">
    <property type="entry name" value="FDM1-5/IDN2"/>
</dbReference>
<name>A0A022RU05_ERYGU</name>
<organism evidence="4 5">
    <name type="scientific">Erythranthe guttata</name>
    <name type="common">Yellow monkey flower</name>
    <name type="synonym">Mimulus guttatus</name>
    <dbReference type="NCBI Taxonomy" id="4155"/>
    <lineage>
        <taxon>Eukaryota</taxon>
        <taxon>Viridiplantae</taxon>
        <taxon>Streptophyta</taxon>
        <taxon>Embryophyta</taxon>
        <taxon>Tracheophyta</taxon>
        <taxon>Spermatophyta</taxon>
        <taxon>Magnoliopsida</taxon>
        <taxon>eudicotyledons</taxon>
        <taxon>Gunneridae</taxon>
        <taxon>Pentapetalae</taxon>
        <taxon>asterids</taxon>
        <taxon>lamiids</taxon>
        <taxon>Lamiales</taxon>
        <taxon>Phrymaceae</taxon>
        <taxon>Erythranthe</taxon>
    </lineage>
</organism>
<dbReference type="Pfam" id="PF03469">
    <property type="entry name" value="XH"/>
    <property type="match status" value="1"/>
</dbReference>
<proteinExistence type="predicted"/>
<dbReference type="EMBL" id="KI630259">
    <property type="protein sequence ID" value="EYU43461.1"/>
    <property type="molecule type" value="Genomic_DNA"/>
</dbReference>
<evidence type="ECO:0000313" key="5">
    <source>
        <dbReference type="Proteomes" id="UP000030748"/>
    </source>
</evidence>
<dbReference type="Proteomes" id="UP000030748">
    <property type="component" value="Unassembled WGS sequence"/>
</dbReference>
<dbReference type="AlphaFoldDB" id="A0A022RU05"/>
<feature type="region of interest" description="Disordered" evidence="2">
    <location>
        <begin position="1"/>
        <end position="23"/>
    </location>
</feature>
<evidence type="ECO:0000256" key="2">
    <source>
        <dbReference type="SAM" id="MobiDB-lite"/>
    </source>
</evidence>
<keyword evidence="1" id="KW-0175">Coiled coil</keyword>
<accession>A0A022RU05</accession>
<feature type="domain" description="Factor of DNA methylation 1-5/IDN2" evidence="3">
    <location>
        <begin position="138"/>
        <end position="214"/>
    </location>
</feature>
<feature type="coiled-coil region" evidence="1">
    <location>
        <begin position="47"/>
        <end position="99"/>
    </location>
</feature>
<dbReference type="InterPro" id="IPR005379">
    <property type="entry name" value="FDM1-5/IDN2_XH"/>
</dbReference>
<gene>
    <name evidence="4" type="ORF">MIMGU_mgv1a023585mg</name>
</gene>
<dbReference type="eggNOG" id="ENOG502QRE8">
    <property type="taxonomic scope" value="Eukaryota"/>
</dbReference>
<protein>
    <recommendedName>
        <fullName evidence="3">Factor of DNA methylation 1-5/IDN2 domain-containing protein</fullName>
    </recommendedName>
</protein>
<sequence>EVHISEMASSNRHKVPDNPPNEASFIANTLRQTNAVMEEASRKIEHKDNLLEADKQLKAKVRDLEAEIEILKAEKQTLVVKERTRNDELQDARKEAIRELGTMLNYRSLFSIKMMGEISRKPFEDMCFKKYSNSIKEWRNEAIDENDAKLKELRKEGSEKVYESVVNAVLEMNEYNPSRRYCNIPELWNNKENRKASLKEVIHYIIKQLKNSNSKRKRAFAFP</sequence>
<evidence type="ECO:0000313" key="4">
    <source>
        <dbReference type="EMBL" id="EYU43461.1"/>
    </source>
</evidence>
<evidence type="ECO:0000256" key="1">
    <source>
        <dbReference type="SAM" id="Coils"/>
    </source>
</evidence>
<dbReference type="PANTHER" id="PTHR21596:SF23">
    <property type="entry name" value="FACTOR OF DNA METHYLATION 4"/>
    <property type="match status" value="1"/>
</dbReference>
<evidence type="ECO:0000259" key="3">
    <source>
        <dbReference type="Pfam" id="PF03469"/>
    </source>
</evidence>
<dbReference type="PANTHER" id="PTHR21596">
    <property type="entry name" value="RIBONUCLEASE P SUBUNIT P38"/>
    <property type="match status" value="1"/>
</dbReference>
<dbReference type="STRING" id="4155.A0A022RU05"/>
<dbReference type="GO" id="GO:0080188">
    <property type="term" value="P:gene silencing by siRNA-directed DNA methylation"/>
    <property type="evidence" value="ECO:0007669"/>
    <property type="project" value="InterPro"/>
</dbReference>
<keyword evidence="5" id="KW-1185">Reference proteome</keyword>
<reference evidence="4 5" key="1">
    <citation type="journal article" date="2013" name="Proc. Natl. Acad. Sci. U.S.A.">
        <title>Fine-scale variation in meiotic recombination in Mimulus inferred from population shotgun sequencing.</title>
        <authorList>
            <person name="Hellsten U."/>
            <person name="Wright K.M."/>
            <person name="Jenkins J."/>
            <person name="Shu S."/>
            <person name="Yuan Y."/>
            <person name="Wessler S.R."/>
            <person name="Schmutz J."/>
            <person name="Willis J.H."/>
            <person name="Rokhsar D.S."/>
        </authorList>
    </citation>
    <scope>NUCLEOTIDE SEQUENCE [LARGE SCALE GENOMIC DNA]</scope>
    <source>
        <strain evidence="5">cv. DUN x IM62</strain>
    </source>
</reference>